<dbReference type="PANTHER" id="PTHR48081">
    <property type="entry name" value="AB HYDROLASE SUPERFAMILY PROTEIN C4A8.06C"/>
    <property type="match status" value="1"/>
</dbReference>
<dbReference type="Proteomes" id="UP001430360">
    <property type="component" value="Unassembled WGS sequence"/>
</dbReference>
<feature type="domain" description="Alpha/beta hydrolase fold-3" evidence="3">
    <location>
        <begin position="87"/>
        <end position="295"/>
    </location>
</feature>
<evidence type="ECO:0000256" key="1">
    <source>
        <dbReference type="ARBA" id="ARBA00010515"/>
    </source>
</evidence>
<organism evidence="4 5">
    <name type="scientific">Luteimonas fraxinea</name>
    <dbReference type="NCBI Taxonomy" id="2901869"/>
    <lineage>
        <taxon>Bacteria</taxon>
        <taxon>Pseudomonadati</taxon>
        <taxon>Pseudomonadota</taxon>
        <taxon>Gammaproteobacteria</taxon>
        <taxon>Lysobacterales</taxon>
        <taxon>Lysobacteraceae</taxon>
        <taxon>Luteimonas</taxon>
    </lineage>
</organism>
<comment type="similarity">
    <text evidence="1">Belongs to the 'GDXG' lipolytic enzyme family.</text>
</comment>
<dbReference type="GO" id="GO:0016787">
    <property type="term" value="F:hydrolase activity"/>
    <property type="evidence" value="ECO:0007669"/>
    <property type="project" value="UniProtKB-KW"/>
</dbReference>
<keyword evidence="2 4" id="KW-0378">Hydrolase</keyword>
<proteinExistence type="inferred from homology"/>
<keyword evidence="5" id="KW-1185">Reference proteome</keyword>
<dbReference type="InterPro" id="IPR002168">
    <property type="entry name" value="Lipase_GDXG_HIS_AS"/>
</dbReference>
<reference evidence="4" key="1">
    <citation type="submission" date="2021-12" db="EMBL/GenBank/DDBJ databases">
        <authorList>
            <person name="Ulrich A."/>
        </authorList>
    </citation>
    <scope>NUCLEOTIDE SEQUENCE</scope>
    <source>
        <strain evidence="4">A1P009</strain>
    </source>
</reference>
<reference evidence="4" key="2">
    <citation type="journal article" date="2022" name="Syst. Appl. Microbiol.">
        <title>Physiological and genomic characterisation of Luteimonas fraxinea sp. nov., a bacterial species associated with trees tolerant to ash dieback.</title>
        <authorList>
            <person name="Ulrich K."/>
            <person name="Becker R."/>
            <person name="Behrendt U."/>
            <person name="Kube M."/>
            <person name="Schneck V."/>
            <person name="Ulrich A."/>
        </authorList>
    </citation>
    <scope>NUCLEOTIDE SEQUENCE</scope>
    <source>
        <strain evidence="4">A1P009</strain>
    </source>
</reference>
<accession>A0ABS8UCX1</accession>
<evidence type="ECO:0000256" key="2">
    <source>
        <dbReference type="ARBA" id="ARBA00022801"/>
    </source>
</evidence>
<comment type="caution">
    <text evidence="4">The sequence shown here is derived from an EMBL/GenBank/DDBJ whole genome shotgun (WGS) entry which is preliminary data.</text>
</comment>
<dbReference type="InterPro" id="IPR013094">
    <property type="entry name" value="AB_hydrolase_3"/>
</dbReference>
<dbReference type="InterPro" id="IPR029058">
    <property type="entry name" value="AB_hydrolase_fold"/>
</dbReference>
<dbReference type="Pfam" id="PF07859">
    <property type="entry name" value="Abhydrolase_3"/>
    <property type="match status" value="1"/>
</dbReference>
<dbReference type="PROSITE" id="PS01173">
    <property type="entry name" value="LIPASE_GDXG_HIS"/>
    <property type="match status" value="1"/>
</dbReference>
<evidence type="ECO:0000313" key="5">
    <source>
        <dbReference type="Proteomes" id="UP001430360"/>
    </source>
</evidence>
<dbReference type="Gene3D" id="3.40.50.1820">
    <property type="entry name" value="alpha/beta hydrolase"/>
    <property type="match status" value="1"/>
</dbReference>
<evidence type="ECO:0000259" key="3">
    <source>
        <dbReference type="Pfam" id="PF07859"/>
    </source>
</evidence>
<gene>
    <name evidence="4" type="ORF">LTT95_10415</name>
</gene>
<dbReference type="EMBL" id="JAJQKU010000003">
    <property type="protein sequence ID" value="MCD9097350.1"/>
    <property type="molecule type" value="Genomic_DNA"/>
</dbReference>
<sequence>MSASLDALDPALRTFVHTVCSEGARLAGGRRLDWPQQRAIAETVRTPWRAGGPVMATTTAHRIAHGADGFDVRVHRPQGIAAQAQALVYLHGGGWCLFSLDTHDRLMRELAERAGVVVIGVDYALAPEHPYPVALEQCIAAIRALREQPEIFGIDATRLALGGDSAGANLALATALRLRDVGAHGGIDALLLLYGAFDTALDADSVRTLGTADDMLSADEMAAYWTAYLGPDAAACRDGYAVPAHASLHDLPPTLLLWGERDVLAAQSAAMATRLRAAGVQVDALAYPRTPHSFIEAMSTSEIARDALARGAGWLRIHLAVTQDASA</sequence>
<evidence type="ECO:0000313" key="4">
    <source>
        <dbReference type="EMBL" id="MCD9097350.1"/>
    </source>
</evidence>
<protein>
    <submittedName>
        <fullName evidence="4">Alpha/beta hydrolase</fullName>
    </submittedName>
</protein>
<dbReference type="RefSeq" id="WP_232136380.1">
    <property type="nucleotide sequence ID" value="NZ_CP089507.1"/>
</dbReference>
<name>A0ABS8UCX1_9GAMM</name>
<dbReference type="PANTHER" id="PTHR48081:SF8">
    <property type="entry name" value="ALPHA_BETA HYDROLASE FOLD-3 DOMAIN-CONTAINING PROTEIN-RELATED"/>
    <property type="match status" value="1"/>
</dbReference>
<dbReference type="InterPro" id="IPR050300">
    <property type="entry name" value="GDXG_lipolytic_enzyme"/>
</dbReference>
<dbReference type="SUPFAM" id="SSF53474">
    <property type="entry name" value="alpha/beta-Hydrolases"/>
    <property type="match status" value="1"/>
</dbReference>